<dbReference type="Pfam" id="PF13377">
    <property type="entry name" value="Peripla_BP_3"/>
    <property type="match status" value="1"/>
</dbReference>
<evidence type="ECO:0000313" key="7">
    <source>
        <dbReference type="Proteomes" id="UP000199706"/>
    </source>
</evidence>
<accession>A0A1G7SL83</accession>
<dbReference type="EMBL" id="FNCJ01000002">
    <property type="protein sequence ID" value="SDG23825.1"/>
    <property type="molecule type" value="Genomic_DNA"/>
</dbReference>
<dbReference type="PANTHER" id="PTHR30146">
    <property type="entry name" value="LACI-RELATED TRANSCRIPTIONAL REPRESSOR"/>
    <property type="match status" value="1"/>
</dbReference>
<evidence type="ECO:0000259" key="5">
    <source>
        <dbReference type="PROSITE" id="PS50932"/>
    </source>
</evidence>
<evidence type="ECO:0000256" key="1">
    <source>
        <dbReference type="ARBA" id="ARBA00023015"/>
    </source>
</evidence>
<evidence type="ECO:0000313" key="6">
    <source>
        <dbReference type="EMBL" id="SDG23825.1"/>
    </source>
</evidence>
<dbReference type="AlphaFoldDB" id="A0A1G7SL83"/>
<dbReference type="GO" id="GO:0003700">
    <property type="term" value="F:DNA-binding transcription factor activity"/>
    <property type="evidence" value="ECO:0007669"/>
    <property type="project" value="TreeGrafter"/>
</dbReference>
<dbReference type="InterPro" id="IPR046335">
    <property type="entry name" value="LacI/GalR-like_sensor"/>
</dbReference>
<keyword evidence="2" id="KW-0238">DNA-binding</keyword>
<feature type="region of interest" description="Disordered" evidence="4">
    <location>
        <begin position="331"/>
        <end position="367"/>
    </location>
</feature>
<proteinExistence type="predicted"/>
<protein>
    <submittedName>
        <fullName evidence="6">Transcriptional regulator, LacI family</fullName>
    </submittedName>
</protein>
<dbReference type="InterPro" id="IPR028082">
    <property type="entry name" value="Peripla_BP_I"/>
</dbReference>
<dbReference type="RefSeq" id="WP_090682733.1">
    <property type="nucleotide sequence ID" value="NZ_FNCJ01000002.1"/>
</dbReference>
<reference evidence="6 7" key="1">
    <citation type="submission" date="2016-10" db="EMBL/GenBank/DDBJ databases">
        <authorList>
            <person name="de Groot N.N."/>
        </authorList>
    </citation>
    <scope>NUCLEOTIDE SEQUENCE [LARGE SCALE GENOMIC DNA]</scope>
    <source>
        <strain evidence="6 7">LMG 2247</strain>
    </source>
</reference>
<dbReference type="SUPFAM" id="SSF53822">
    <property type="entry name" value="Periplasmic binding protein-like I"/>
    <property type="match status" value="1"/>
</dbReference>
<dbReference type="PANTHER" id="PTHR30146:SF109">
    <property type="entry name" value="HTH-TYPE TRANSCRIPTIONAL REGULATOR GALS"/>
    <property type="match status" value="1"/>
</dbReference>
<dbReference type="PROSITE" id="PS50932">
    <property type="entry name" value="HTH_LACI_2"/>
    <property type="match status" value="1"/>
</dbReference>
<dbReference type="SUPFAM" id="SSF47413">
    <property type="entry name" value="lambda repressor-like DNA-binding domains"/>
    <property type="match status" value="1"/>
</dbReference>
<keyword evidence="1" id="KW-0805">Transcription regulation</keyword>
<evidence type="ECO:0000256" key="4">
    <source>
        <dbReference type="SAM" id="MobiDB-lite"/>
    </source>
</evidence>
<gene>
    <name evidence="6" type="ORF">SAMN05216466_102568</name>
</gene>
<dbReference type="Pfam" id="PF00356">
    <property type="entry name" value="LacI"/>
    <property type="match status" value="1"/>
</dbReference>
<evidence type="ECO:0000256" key="2">
    <source>
        <dbReference type="ARBA" id="ARBA00023125"/>
    </source>
</evidence>
<dbReference type="Proteomes" id="UP000199706">
    <property type="component" value="Unassembled WGS sequence"/>
</dbReference>
<dbReference type="Gene3D" id="3.40.50.2300">
    <property type="match status" value="2"/>
</dbReference>
<dbReference type="InterPro" id="IPR010982">
    <property type="entry name" value="Lambda_DNA-bd_dom_sf"/>
</dbReference>
<dbReference type="InterPro" id="IPR000843">
    <property type="entry name" value="HTH_LacI"/>
</dbReference>
<dbReference type="Gene3D" id="1.10.260.40">
    <property type="entry name" value="lambda repressor-like DNA-binding domains"/>
    <property type="match status" value="1"/>
</dbReference>
<dbReference type="CDD" id="cd06270">
    <property type="entry name" value="PBP1_GalS-like"/>
    <property type="match status" value="1"/>
</dbReference>
<dbReference type="PROSITE" id="PS00356">
    <property type="entry name" value="HTH_LACI_1"/>
    <property type="match status" value="1"/>
</dbReference>
<organism evidence="6 7">
    <name type="scientific">Paraburkholderia phenazinium</name>
    <dbReference type="NCBI Taxonomy" id="60549"/>
    <lineage>
        <taxon>Bacteria</taxon>
        <taxon>Pseudomonadati</taxon>
        <taxon>Pseudomonadota</taxon>
        <taxon>Betaproteobacteria</taxon>
        <taxon>Burkholderiales</taxon>
        <taxon>Burkholderiaceae</taxon>
        <taxon>Paraburkholderia</taxon>
    </lineage>
</organism>
<keyword evidence="3" id="KW-0804">Transcription</keyword>
<dbReference type="OrthoDB" id="9805642at2"/>
<dbReference type="GO" id="GO:0000976">
    <property type="term" value="F:transcription cis-regulatory region binding"/>
    <property type="evidence" value="ECO:0007669"/>
    <property type="project" value="TreeGrafter"/>
</dbReference>
<sequence length="367" mass="39428">MATLKDVAELAGVGMSTASRAISGKGPVSADAARRVRAAIEALNFRPSSIGRAMATQSLGMIGLFVPTFFGSYYGTILKQTDTELRAVHRHVVVATGCGDSSPREQALEAVEFLIGRDCDGVIVISHDLHDEDLIRLHRMHPKMVFLNRAFGQLPEASFCADHVRGGELAARTLLEHGHREIAVIAGPFSASDNRARLDGFFAELARHGIERAQVPLIESDFSPEGGYAAAQALLESKQSFTAVFCANDTMAVSALARFQQAGISVPHDLSVIGYDDDYSAAYAAPALTSVHIPTADLTQNAVRWLVNQCYGTSWEIFREFPVTVTMRASVGPPRQGPQPWASPAVAVTPRTSSRTRRGVGGPGDNR</sequence>
<name>A0A1G7SL83_9BURK</name>
<dbReference type="SMART" id="SM00354">
    <property type="entry name" value="HTH_LACI"/>
    <property type="match status" value="1"/>
</dbReference>
<evidence type="ECO:0000256" key="3">
    <source>
        <dbReference type="ARBA" id="ARBA00023163"/>
    </source>
</evidence>
<feature type="domain" description="HTH lacI-type" evidence="5">
    <location>
        <begin position="2"/>
        <end position="56"/>
    </location>
</feature>